<dbReference type="GO" id="GO:0005737">
    <property type="term" value="C:cytoplasm"/>
    <property type="evidence" value="ECO:0007669"/>
    <property type="project" value="TreeGrafter"/>
</dbReference>
<evidence type="ECO:0000313" key="2">
    <source>
        <dbReference type="EMBL" id="AHG88047.1"/>
    </source>
</evidence>
<protein>
    <submittedName>
        <fullName evidence="2">Zn-dependent hydrolase</fullName>
    </submittedName>
</protein>
<organism evidence="2 3">
    <name type="scientific">Gemmatirosa kalamazoonensis</name>
    <dbReference type="NCBI Taxonomy" id="861299"/>
    <lineage>
        <taxon>Bacteria</taxon>
        <taxon>Pseudomonadati</taxon>
        <taxon>Gemmatimonadota</taxon>
        <taxon>Gemmatimonadia</taxon>
        <taxon>Gemmatimonadales</taxon>
        <taxon>Gemmatimonadaceae</taxon>
        <taxon>Gemmatirosa</taxon>
    </lineage>
</organism>
<dbReference type="Gene3D" id="3.60.15.10">
    <property type="entry name" value="Ribonuclease Z/Hydroxyacylglutathione hydrolase-like"/>
    <property type="match status" value="1"/>
</dbReference>
<feature type="domain" description="Metallo-beta-lactamase" evidence="1">
    <location>
        <begin position="85"/>
        <end position="278"/>
    </location>
</feature>
<dbReference type="EMBL" id="CP007128">
    <property type="protein sequence ID" value="AHG88047.1"/>
    <property type="molecule type" value="Genomic_DNA"/>
</dbReference>
<dbReference type="FunCoup" id="W0RC69">
    <property type="interactions" value="39"/>
</dbReference>
<dbReference type="InterPro" id="IPR036866">
    <property type="entry name" value="RibonucZ/Hydroxyglut_hydro"/>
</dbReference>
<reference evidence="2 3" key="1">
    <citation type="journal article" date="2014" name="Genome Announc.">
        <title>Genome Sequence and Methylome of Soil Bacterium Gemmatirosa kalamazoonensis KBS708T, a Member of the Rarely Cultivated Gemmatimonadetes Phylum.</title>
        <authorList>
            <person name="Debruyn J.M."/>
            <person name="Radosevich M."/>
            <person name="Wommack K.E."/>
            <person name="Polson S.W."/>
            <person name="Hauser L.J."/>
            <person name="Fawaz M.N."/>
            <person name="Korlach J."/>
            <person name="Tsai Y.C."/>
        </authorList>
    </citation>
    <scope>NUCLEOTIDE SEQUENCE [LARGE SCALE GENOMIC DNA]</scope>
    <source>
        <strain evidence="2 3">KBS708</strain>
    </source>
</reference>
<dbReference type="AlphaFoldDB" id="W0RC69"/>
<dbReference type="PIRSF" id="PIRSF038896">
    <property type="entry name" value="NAPE-PLD"/>
    <property type="match status" value="1"/>
</dbReference>
<dbReference type="PANTHER" id="PTHR15032">
    <property type="entry name" value="N-ACYL-PHOSPHATIDYLETHANOLAMINE-HYDROLYZING PHOSPHOLIPASE D"/>
    <property type="match status" value="1"/>
</dbReference>
<accession>W0RC69</accession>
<proteinExistence type="predicted"/>
<sequence>MTAPHHTSKGFRNPWPGGEPAGFAGVVKWMLGERTPRAEREGRDGRACAPPMVAPSFPVPRAPRDVLTATWVGHSTFLLQLGGWNVLTDPMWSERASPVAWAGPRRYAPPGVAFDALPPIDLVLLSHDHYDHLDDATVRRIAARWPAARWAVPLRLARWLRARGVRADVVTELDWWETATVGPLSVACVPAQHFSGRGPADRDRSLWCGWAVRAIDAAHAVLFAGDTGLHPAFGEIARRHGPFALALLPIGAYAPRWFMRPVHCDPDDALAAYDALCAGARHAPVFGASHWGAFALADEPCDEPPRRTRDAWARSGRDASRLWIPSLGETRRID</sequence>
<dbReference type="InParanoid" id="W0RC69"/>
<evidence type="ECO:0000313" key="3">
    <source>
        <dbReference type="Proteomes" id="UP000019151"/>
    </source>
</evidence>
<dbReference type="OrthoDB" id="9805728at2"/>
<dbReference type="PANTHER" id="PTHR15032:SF4">
    <property type="entry name" value="N-ACYL-PHOSPHATIDYLETHANOLAMINE-HYDROLYZING PHOSPHOLIPASE D"/>
    <property type="match status" value="1"/>
</dbReference>
<dbReference type="KEGG" id="gba:J421_0510"/>
<keyword evidence="2" id="KW-0378">Hydrolase</keyword>
<dbReference type="GO" id="GO:0070290">
    <property type="term" value="F:N-acylphosphatidylethanolamine-specific phospholipase D activity"/>
    <property type="evidence" value="ECO:0007669"/>
    <property type="project" value="InterPro"/>
</dbReference>
<gene>
    <name evidence="2" type="ORF">J421_0510</name>
</gene>
<dbReference type="Proteomes" id="UP000019151">
    <property type="component" value="Chromosome"/>
</dbReference>
<dbReference type="eggNOG" id="COG2220">
    <property type="taxonomic scope" value="Bacteria"/>
</dbReference>
<dbReference type="GO" id="GO:0008270">
    <property type="term" value="F:zinc ion binding"/>
    <property type="evidence" value="ECO:0007669"/>
    <property type="project" value="InterPro"/>
</dbReference>
<dbReference type="InterPro" id="IPR024884">
    <property type="entry name" value="NAPE-PLD"/>
</dbReference>
<dbReference type="HOGENOM" id="CLU_020884_1_1_0"/>
<dbReference type="Pfam" id="PF12706">
    <property type="entry name" value="Lactamase_B_2"/>
    <property type="match status" value="1"/>
</dbReference>
<keyword evidence="3" id="KW-1185">Reference proteome</keyword>
<dbReference type="SUPFAM" id="SSF56281">
    <property type="entry name" value="Metallo-hydrolase/oxidoreductase"/>
    <property type="match status" value="1"/>
</dbReference>
<dbReference type="InterPro" id="IPR001279">
    <property type="entry name" value="Metallo-B-lactamas"/>
</dbReference>
<dbReference type="RefSeq" id="WP_025409592.1">
    <property type="nucleotide sequence ID" value="NZ_CP007128.1"/>
</dbReference>
<evidence type="ECO:0000259" key="1">
    <source>
        <dbReference type="Pfam" id="PF12706"/>
    </source>
</evidence>
<name>W0RC69_9BACT</name>